<feature type="compositionally biased region" description="Basic and acidic residues" evidence="38">
    <location>
        <begin position="470"/>
        <end position="482"/>
    </location>
</feature>
<comment type="subcellular location">
    <subcellularLocation>
        <location evidence="8">Cell membrane</location>
        <topology evidence="8">Multi-pass membrane protein</topology>
    </subcellularLocation>
    <subcellularLocation>
        <location evidence="7">Early endosome membrane</location>
        <topology evidence="7">Multi-pass membrane protein</topology>
    </subcellularLocation>
    <subcellularLocation>
        <location evidence="6">Endoplasmic reticulum membrane</location>
        <topology evidence="6">Multi-pass membrane protein</topology>
    </subcellularLocation>
    <subcellularLocation>
        <location evidence="5">Nucleus</location>
    </subcellularLocation>
</comment>
<dbReference type="PANTHER" id="PTHR10814">
    <property type="entry name" value="TRANSDUCIN-LIKE ENHANCER PROTEIN"/>
    <property type="match status" value="1"/>
</dbReference>
<feature type="region of interest" description="Disordered" evidence="38">
    <location>
        <begin position="271"/>
        <end position="291"/>
    </location>
</feature>
<evidence type="ECO:0000259" key="41">
    <source>
        <dbReference type="SMART" id="SM00014"/>
    </source>
</evidence>
<dbReference type="GO" id="GO:0008195">
    <property type="term" value="F:phosphatidate phosphatase activity"/>
    <property type="evidence" value="ECO:0007669"/>
    <property type="project" value="UniProtKB-EC"/>
</dbReference>
<dbReference type="SUPFAM" id="SSF48317">
    <property type="entry name" value="Acid phosphatase/Vanadium-dependent haloperoxidase"/>
    <property type="match status" value="1"/>
</dbReference>
<comment type="catalytic activity">
    <reaction evidence="23">
        <text>an N-acylsphing-4-enine 1-phosphate + H2O = an N-acylsphing-4-enine + phosphate</text>
        <dbReference type="Rhea" id="RHEA:33743"/>
        <dbReference type="ChEBI" id="CHEBI:15377"/>
        <dbReference type="ChEBI" id="CHEBI:43474"/>
        <dbReference type="ChEBI" id="CHEBI:52639"/>
        <dbReference type="ChEBI" id="CHEBI:57674"/>
    </reaction>
    <physiologicalReaction direction="left-to-right" evidence="23">
        <dbReference type="Rhea" id="RHEA:33744"/>
    </physiologicalReaction>
</comment>
<evidence type="ECO:0000256" key="1">
    <source>
        <dbReference type="ARBA" id="ARBA00000974"/>
    </source>
</evidence>
<evidence type="ECO:0000256" key="40">
    <source>
        <dbReference type="SAM" id="SignalP"/>
    </source>
</evidence>
<feature type="transmembrane region" description="Helical" evidence="39">
    <location>
        <begin position="245"/>
        <end position="264"/>
    </location>
</feature>
<evidence type="ECO:0000256" key="3">
    <source>
        <dbReference type="ARBA" id="ARBA00001180"/>
    </source>
</evidence>
<keyword evidence="15" id="KW-0967">Endosome</keyword>
<feature type="coiled-coil region" evidence="37">
    <location>
        <begin position="317"/>
        <end position="344"/>
    </location>
</feature>
<feature type="transmembrane region" description="Helical" evidence="39">
    <location>
        <begin position="111"/>
        <end position="132"/>
    </location>
</feature>
<dbReference type="Gene3D" id="1.20.144.10">
    <property type="entry name" value="Phosphatidic acid phosphatase type 2/haloperoxidase"/>
    <property type="match status" value="1"/>
</dbReference>
<comment type="catalytic activity">
    <reaction evidence="26">
        <text>N-(octanoyl)-sphing-4-enine-1-phosphate + H2O = N-octanoylsphing-4-enine + phosphate</text>
        <dbReference type="Rhea" id="RHEA:62040"/>
        <dbReference type="ChEBI" id="CHEBI:15377"/>
        <dbReference type="ChEBI" id="CHEBI:43474"/>
        <dbReference type="ChEBI" id="CHEBI:45815"/>
        <dbReference type="ChEBI" id="CHEBI:85376"/>
    </reaction>
    <physiologicalReaction direction="left-to-right" evidence="26">
        <dbReference type="Rhea" id="RHEA:62041"/>
    </physiologicalReaction>
</comment>
<evidence type="ECO:0000256" key="21">
    <source>
        <dbReference type="ARBA" id="ARBA00023180"/>
    </source>
</evidence>
<evidence type="ECO:0000256" key="32">
    <source>
        <dbReference type="ARBA" id="ARBA00075472"/>
    </source>
</evidence>
<dbReference type="GO" id="GO:0005886">
    <property type="term" value="C:plasma membrane"/>
    <property type="evidence" value="ECO:0007669"/>
    <property type="project" value="UniProtKB-SubCell"/>
</dbReference>
<dbReference type="FunFam" id="1.20.144.10:FF:000016">
    <property type="entry name" value="Phospholipid phosphatase 2"/>
    <property type="match status" value="1"/>
</dbReference>
<evidence type="ECO:0000256" key="7">
    <source>
        <dbReference type="ARBA" id="ARBA00004520"/>
    </source>
</evidence>
<evidence type="ECO:0000256" key="8">
    <source>
        <dbReference type="ARBA" id="ARBA00004651"/>
    </source>
</evidence>
<evidence type="ECO:0000256" key="11">
    <source>
        <dbReference type="ARBA" id="ARBA00008816"/>
    </source>
</evidence>
<feature type="compositionally biased region" description="Basic and acidic residues" evidence="38">
    <location>
        <begin position="275"/>
        <end position="284"/>
    </location>
</feature>
<feature type="region of interest" description="Disordered" evidence="38">
    <location>
        <begin position="518"/>
        <end position="621"/>
    </location>
</feature>
<gene>
    <name evidence="42" type="ORF">llap_8617</name>
</gene>
<evidence type="ECO:0000256" key="15">
    <source>
        <dbReference type="ARBA" id="ARBA00022753"/>
    </source>
</evidence>
<evidence type="ECO:0000256" key="14">
    <source>
        <dbReference type="ARBA" id="ARBA00022692"/>
    </source>
</evidence>
<dbReference type="OrthoDB" id="2624652at2759"/>
<keyword evidence="14 39" id="KW-0812">Transmembrane</keyword>
<dbReference type="GO" id="GO:0031901">
    <property type="term" value="C:early endosome membrane"/>
    <property type="evidence" value="ECO:0007669"/>
    <property type="project" value="UniProtKB-SubCell"/>
</dbReference>
<evidence type="ECO:0000256" key="17">
    <source>
        <dbReference type="ARBA" id="ARBA00022824"/>
    </source>
</evidence>
<comment type="catalytic activity">
    <reaction evidence="25">
        <text>a monoacyl-sn-glycero-3-phosphate + H2O = a monoacylglycerol + phosphate</text>
        <dbReference type="Rhea" id="RHEA:46736"/>
        <dbReference type="ChEBI" id="CHEBI:15377"/>
        <dbReference type="ChEBI" id="CHEBI:17408"/>
        <dbReference type="ChEBI" id="CHEBI:43474"/>
        <dbReference type="ChEBI" id="CHEBI:77589"/>
    </reaction>
    <physiologicalReaction direction="left-to-right" evidence="25">
        <dbReference type="Rhea" id="RHEA:46737"/>
    </physiologicalReaction>
</comment>
<keyword evidence="20 39" id="KW-0472">Membrane</keyword>
<feature type="compositionally biased region" description="Low complexity" evidence="38">
    <location>
        <begin position="566"/>
        <end position="579"/>
    </location>
</feature>
<feature type="compositionally biased region" description="Low complexity" evidence="38">
    <location>
        <begin position="538"/>
        <end position="547"/>
    </location>
</feature>
<evidence type="ECO:0000256" key="39">
    <source>
        <dbReference type="SAM" id="Phobius"/>
    </source>
</evidence>
<keyword evidence="22" id="KW-0539">Nucleus</keyword>
<sequence length="971" mass="105359">MERRKVFVVLDVLCLAVGARVGPAEECPRSSPAFSLAASLPFVILTLVNSPYKRGFYCNDDSIRYPYKADTITHGLMAGVTIPCTVVIISSGEAYLVYTERLYSKSEFNNYLAALYKVVGTFLFGGAISQSLTDLAKYMIGRLRPNFLAVCNPDWSKVNCSIYVQLENVCQGDSRSITESRLSFYSGHSSFGMYCMMFLALYVQARLVGKWARLLRPTIQFLLIAFAIYVGYTRVSDYKHHWSDVLVGLLQGALIAVLIVRYVSDFFKHRPPQQCDEKDPERKPSLPLTMSDPDRNHYSYRGAPTPQSLKLTYPETLDRIKEEFQFLQNQYHSLKLECEKLATEKTEIQRHYVMRPCAGESSRARSWGLFSSPGLATYYEMSYGLNIEMHKQTEIAKRLNVICAQLIPFLSQEHQQQVVQAVERAKQVTMTDLNAAIGPTGLAGIGSASGLLALSGALGAQAQLLAKDDRGVHDTEPRERDPGPSSLALPNGERARAISEYLSSSKKRKVEEKDFVTDYGSDADKSEDNLVVDEDPSSPHSVHSYSSRENGVEKVPLGRKEAIPLSPTSMASSSSTSPSRSKDAPVVEKAGTPSLKSSTPTSQGDAAAPGSSGAQQFRPATAKAPVDPLALGLRNPLGVQSPYSAAFGMAHPAVNGDMAGTGAYASLHLMSPQLNGAAAAVGAGSYGRSPLVGYDPHPHMRVPGLAAGMQVGTSGKPAYSFHVSADGQMQPVPFPPDALIGSGIPRHARQLHTLTHGEVVCAVTISNSTRHVYTGGKGCVKVWDVGQPGTKTAVAQLDCLNRDNYIRSCKLLPDGRSLIVGGEASTLSIWDLAAPTPRIKAELTSSAPACYALAISPDAKIFSLGYCPTGEWLAVGMESSNVEILHVTKPDKYQLHLHESCVLSLKFASCGKWFVSTGKDNLLNAWRTPYGASIFQSKETSSVLSCDVSMDDQFIVTGSGDKKATVYEVIY</sequence>
<organism evidence="42 43">
    <name type="scientific">Limosa lapponica baueri</name>
    <dbReference type="NCBI Taxonomy" id="1758121"/>
    <lineage>
        <taxon>Eukaryota</taxon>
        <taxon>Metazoa</taxon>
        <taxon>Chordata</taxon>
        <taxon>Craniata</taxon>
        <taxon>Vertebrata</taxon>
        <taxon>Euteleostomi</taxon>
        <taxon>Archelosauria</taxon>
        <taxon>Archosauria</taxon>
        <taxon>Dinosauria</taxon>
        <taxon>Saurischia</taxon>
        <taxon>Theropoda</taxon>
        <taxon>Coelurosauria</taxon>
        <taxon>Aves</taxon>
        <taxon>Neognathae</taxon>
        <taxon>Neoaves</taxon>
        <taxon>Charadriiformes</taxon>
        <taxon>Scolopacidae</taxon>
        <taxon>Limosa</taxon>
    </lineage>
</organism>
<dbReference type="InterPro" id="IPR000326">
    <property type="entry name" value="PAP2/HPO"/>
</dbReference>
<comment type="similarity">
    <text evidence="10">Belongs to the WD repeat Groucho/TLE family.</text>
</comment>
<keyword evidence="37" id="KW-0175">Coiled coil</keyword>
<feature type="signal peptide" evidence="40">
    <location>
        <begin position="1"/>
        <end position="24"/>
    </location>
</feature>
<evidence type="ECO:0000256" key="10">
    <source>
        <dbReference type="ARBA" id="ARBA00005969"/>
    </source>
</evidence>
<dbReference type="AlphaFoldDB" id="A0A2I0U4W4"/>
<dbReference type="GO" id="GO:0005789">
    <property type="term" value="C:endoplasmic reticulum membrane"/>
    <property type="evidence" value="ECO:0007669"/>
    <property type="project" value="UniProtKB-SubCell"/>
</dbReference>
<dbReference type="InterPro" id="IPR036938">
    <property type="entry name" value="PAP2/HPO_sf"/>
</dbReference>
<comment type="catalytic activity">
    <reaction evidence="1">
        <text>(9Z)-octadecenoyl-sn-glycero-3-phosphate + H2O = (9Z-octadecenoyl)-glycerol + phosphate</text>
        <dbReference type="Rhea" id="RHEA:50884"/>
        <dbReference type="ChEBI" id="CHEBI:15377"/>
        <dbReference type="ChEBI" id="CHEBI:43474"/>
        <dbReference type="ChEBI" id="CHEBI:75937"/>
        <dbReference type="ChEBI" id="CHEBI:84973"/>
    </reaction>
    <physiologicalReaction direction="left-to-right" evidence="1">
        <dbReference type="Rhea" id="RHEA:50885"/>
    </physiologicalReaction>
</comment>
<dbReference type="SMART" id="SM00320">
    <property type="entry name" value="WD40"/>
    <property type="match status" value="5"/>
</dbReference>
<comment type="pathway">
    <text evidence="9">Lipid metabolism; phospholipid metabolism.</text>
</comment>
<dbReference type="CDD" id="cd03384">
    <property type="entry name" value="PAP2_wunen"/>
    <property type="match status" value="1"/>
</dbReference>
<evidence type="ECO:0000256" key="30">
    <source>
        <dbReference type="ARBA" id="ARBA00062356"/>
    </source>
</evidence>
<accession>A0A2I0U4W4</accession>
<keyword evidence="43" id="KW-1185">Reference proteome</keyword>
<dbReference type="Pfam" id="PF03920">
    <property type="entry name" value="TLE_N"/>
    <property type="match status" value="2"/>
</dbReference>
<evidence type="ECO:0000256" key="22">
    <source>
        <dbReference type="ARBA" id="ARBA00023242"/>
    </source>
</evidence>
<evidence type="ECO:0000256" key="18">
    <source>
        <dbReference type="ARBA" id="ARBA00022989"/>
    </source>
</evidence>
<evidence type="ECO:0000256" key="16">
    <source>
        <dbReference type="ARBA" id="ARBA00022801"/>
    </source>
</evidence>
<dbReference type="InterPro" id="IPR036322">
    <property type="entry name" value="WD40_repeat_dom_sf"/>
</dbReference>
<reference evidence="43" key="1">
    <citation type="submission" date="2017-11" db="EMBL/GenBank/DDBJ databases">
        <authorList>
            <person name="Lima N.C."/>
            <person name="Parody-Merino A.M."/>
            <person name="Battley P.F."/>
            <person name="Fidler A.E."/>
            <person name="Prosdocimi F."/>
        </authorList>
    </citation>
    <scope>NUCLEOTIDE SEQUENCE [LARGE SCALE GENOMIC DNA]</scope>
</reference>
<name>A0A2I0U4W4_LIMLA</name>
<evidence type="ECO:0000256" key="6">
    <source>
        <dbReference type="ARBA" id="ARBA00004477"/>
    </source>
</evidence>
<dbReference type="PANTHER" id="PTHR10814:SF33">
    <property type="entry name" value="TRANSDUCIN-LIKE ENHANCER PROTEIN 7"/>
    <property type="match status" value="1"/>
</dbReference>
<evidence type="ECO:0000256" key="25">
    <source>
        <dbReference type="ARBA" id="ARBA00047320"/>
    </source>
</evidence>
<comment type="similarity">
    <text evidence="11">Belongs to the PA-phosphatase related phosphoesterase family.</text>
</comment>
<evidence type="ECO:0000256" key="38">
    <source>
        <dbReference type="SAM" id="MobiDB-lite"/>
    </source>
</evidence>
<dbReference type="InterPro" id="IPR009146">
    <property type="entry name" value="Groucho_enhance"/>
</dbReference>
<feature type="transmembrane region" description="Helical" evidence="39">
    <location>
        <begin position="72"/>
        <end position="91"/>
    </location>
</feature>
<evidence type="ECO:0000256" key="5">
    <source>
        <dbReference type="ARBA" id="ARBA00004123"/>
    </source>
</evidence>
<comment type="catalytic activity">
    <reaction evidence="2">
        <text>1,2-di-(9Z-octadecenoyl)-sn-glycero-3-phosphate + H2O = 1,2-di-(9Z-octadecenoyl)-sn-glycerol + phosphate</text>
        <dbReference type="Rhea" id="RHEA:43244"/>
        <dbReference type="ChEBI" id="CHEBI:15377"/>
        <dbReference type="ChEBI" id="CHEBI:43474"/>
        <dbReference type="ChEBI" id="CHEBI:52333"/>
        <dbReference type="ChEBI" id="CHEBI:74546"/>
    </reaction>
    <physiologicalReaction direction="left-to-right" evidence="2">
        <dbReference type="Rhea" id="RHEA:43245"/>
    </physiologicalReaction>
</comment>
<feature type="chain" id="PRO_5014176529" description="Phospholipid phosphatase 2" evidence="40">
    <location>
        <begin position="25"/>
        <end position="971"/>
    </location>
</feature>
<evidence type="ECO:0000256" key="34">
    <source>
        <dbReference type="ARBA" id="ARBA00080461"/>
    </source>
</evidence>
<dbReference type="InterPro" id="IPR001680">
    <property type="entry name" value="WD40_rpt"/>
</dbReference>
<evidence type="ECO:0000256" key="13">
    <source>
        <dbReference type="ARBA" id="ARBA00022475"/>
    </source>
</evidence>
<comment type="catalytic activity">
    <reaction evidence="4">
        <text>1,2-dihexadecanoyl-sn-glycero-3-phosphate + H2O = 1,2-dihexadecanoyl-sn-glycerol + phosphate</text>
        <dbReference type="Rhea" id="RHEA:43236"/>
        <dbReference type="ChEBI" id="CHEBI:15377"/>
        <dbReference type="ChEBI" id="CHEBI:43474"/>
        <dbReference type="ChEBI" id="CHEBI:72859"/>
        <dbReference type="ChEBI" id="CHEBI:82929"/>
    </reaction>
    <physiologicalReaction direction="left-to-right" evidence="4">
        <dbReference type="Rhea" id="RHEA:43237"/>
    </physiologicalReaction>
</comment>
<evidence type="ECO:0000256" key="29">
    <source>
        <dbReference type="ARBA" id="ARBA00058757"/>
    </source>
</evidence>
<dbReference type="GO" id="GO:0005667">
    <property type="term" value="C:transcription regulator complex"/>
    <property type="evidence" value="ECO:0007669"/>
    <property type="project" value="TreeGrafter"/>
</dbReference>
<dbReference type="InterPro" id="IPR015943">
    <property type="entry name" value="WD40/YVTN_repeat-like_dom_sf"/>
</dbReference>
<comment type="catalytic activity">
    <reaction evidence="27">
        <text>N-(9Z-octadecenoyl)-ethanolamine phosphate + H2O = N-(9Z-octadecenoyl) ethanolamine + phosphate</text>
        <dbReference type="Rhea" id="RHEA:62160"/>
        <dbReference type="ChEBI" id="CHEBI:15377"/>
        <dbReference type="ChEBI" id="CHEBI:43474"/>
        <dbReference type="ChEBI" id="CHEBI:71466"/>
        <dbReference type="ChEBI" id="CHEBI:145465"/>
    </reaction>
    <physiologicalReaction direction="left-to-right" evidence="27">
        <dbReference type="Rhea" id="RHEA:62161"/>
    </physiologicalReaction>
</comment>
<dbReference type="EMBL" id="KZ506167">
    <property type="protein sequence ID" value="PKU41072.1"/>
    <property type="molecule type" value="Genomic_DNA"/>
</dbReference>
<dbReference type="Gene3D" id="2.130.10.10">
    <property type="entry name" value="YVTN repeat-like/Quinoprotein amine dehydrogenase"/>
    <property type="match status" value="2"/>
</dbReference>
<dbReference type="PRINTS" id="PR01850">
    <property type="entry name" value="GROUCHOFAMLY"/>
</dbReference>
<evidence type="ECO:0000256" key="23">
    <source>
        <dbReference type="ARBA" id="ARBA00023977"/>
    </source>
</evidence>
<comment type="pathway">
    <text evidence="24">Phospholipid metabolism.</text>
</comment>
<evidence type="ECO:0000256" key="4">
    <source>
        <dbReference type="ARBA" id="ARBA00001611"/>
    </source>
</evidence>
<dbReference type="PROSITE" id="PS50082">
    <property type="entry name" value="WD_REPEATS_2"/>
    <property type="match status" value="1"/>
</dbReference>
<evidence type="ECO:0000256" key="9">
    <source>
        <dbReference type="ARBA" id="ARBA00005074"/>
    </source>
</evidence>
<feature type="compositionally biased region" description="Basic and acidic residues" evidence="38">
    <location>
        <begin position="518"/>
        <end position="528"/>
    </location>
</feature>
<feature type="transmembrane region" description="Helical" evidence="39">
    <location>
        <begin position="214"/>
        <end position="233"/>
    </location>
</feature>
<evidence type="ECO:0000256" key="35">
    <source>
        <dbReference type="ARBA" id="ARBA00082408"/>
    </source>
</evidence>
<dbReference type="Pfam" id="PF00400">
    <property type="entry name" value="WD40"/>
    <property type="match status" value="3"/>
</dbReference>
<dbReference type="GO" id="GO:0005634">
    <property type="term" value="C:nucleus"/>
    <property type="evidence" value="ECO:0007669"/>
    <property type="project" value="UniProtKB-SubCell"/>
</dbReference>
<feature type="repeat" description="WD" evidence="36">
    <location>
        <begin position="895"/>
        <end position="926"/>
    </location>
</feature>
<comment type="function">
    <text evidence="29">Magnesium-independent phospholipid phosphatase that catalyzes the dephosphorylation of a variety of glycerolipid and sphingolipid phosphate esters including phosphatidate/PA, lysophosphatidate/LPA, sphingosine 1-phosphate/S1P and ceramide 1-phosphate/C1P. Has no apparent extracellular phosphatase activity and therefore most probably acts intracellularly. Also acts on N-oleoyl ethanolamine phosphate/N-(9Z-octadecenoyl)-ethanolamine phosphate, a potential physiological compound. Through dephosphorylation of these bioactive lipid mediators produces new bioactive compounds and may regulate signal transduction in different cellular processes. Indirectly regulates, for instance, cell cycle G1/S phase transition through its phospholipid phosphatase activity.</text>
</comment>
<keyword evidence="16" id="KW-0378">Hydrolase</keyword>
<evidence type="ECO:0000313" key="43">
    <source>
        <dbReference type="Proteomes" id="UP000233556"/>
    </source>
</evidence>
<keyword evidence="18 39" id="KW-1133">Transmembrane helix</keyword>
<comment type="subunit">
    <text evidence="30">Forms functional homodimers and homooligomers. Can also form heterooligomers with PLPP1 and PLPP3.</text>
</comment>
<evidence type="ECO:0000256" key="37">
    <source>
        <dbReference type="SAM" id="Coils"/>
    </source>
</evidence>
<dbReference type="Proteomes" id="UP000233556">
    <property type="component" value="Unassembled WGS sequence"/>
</dbReference>
<evidence type="ECO:0000256" key="28">
    <source>
        <dbReference type="ARBA" id="ARBA00049314"/>
    </source>
</evidence>
<keyword evidence="36" id="KW-0853">WD repeat</keyword>
<feature type="transmembrane region" description="Helical" evidence="39">
    <location>
        <begin position="182"/>
        <end position="202"/>
    </location>
</feature>
<feature type="compositionally biased region" description="Polar residues" evidence="38">
    <location>
        <begin position="594"/>
        <end position="604"/>
    </location>
</feature>
<protein>
    <recommendedName>
        <fullName evidence="31">Phospholipid phosphatase 2</fullName>
        <ecNumber evidence="12">3.1.3.4</ecNumber>
    </recommendedName>
    <alternativeName>
        <fullName evidence="35">Lipid phosphate phosphohydrolase 2</fullName>
    </alternativeName>
    <alternativeName>
        <fullName evidence="33">PAP2-gamma</fullName>
    </alternativeName>
    <alternativeName>
        <fullName evidence="32">Phosphatidate phosphohydrolase type 2c</fullName>
    </alternativeName>
    <alternativeName>
        <fullName evidence="34">Phosphatidic acid phosphatase 2c</fullName>
    </alternativeName>
</protein>
<evidence type="ECO:0000256" key="12">
    <source>
        <dbReference type="ARBA" id="ARBA00012638"/>
    </source>
</evidence>
<keyword evidence="21" id="KW-0325">Glycoprotein</keyword>
<evidence type="ECO:0000256" key="27">
    <source>
        <dbReference type="ARBA" id="ARBA00048010"/>
    </source>
</evidence>
<feature type="region of interest" description="Disordered" evidence="38">
    <location>
        <begin position="470"/>
        <end position="494"/>
    </location>
</feature>
<reference evidence="43" key="2">
    <citation type="submission" date="2017-12" db="EMBL/GenBank/DDBJ databases">
        <title>Genome sequence of the Bar-tailed Godwit (Limosa lapponica baueri).</title>
        <authorList>
            <person name="Lima N.C.B."/>
            <person name="Parody-Merino A.M."/>
            <person name="Battley P.F."/>
            <person name="Fidler A.E."/>
            <person name="Prosdocimi F."/>
        </authorList>
    </citation>
    <scope>NUCLEOTIDE SEQUENCE [LARGE SCALE GENOMIC DNA]</scope>
</reference>
<evidence type="ECO:0000313" key="42">
    <source>
        <dbReference type="EMBL" id="PKU41072.1"/>
    </source>
</evidence>
<dbReference type="SMART" id="SM00014">
    <property type="entry name" value="acidPPc"/>
    <property type="match status" value="1"/>
</dbReference>
<keyword evidence="19" id="KW-0443">Lipid metabolism</keyword>
<proteinExistence type="inferred from homology"/>
<evidence type="ECO:0000256" key="26">
    <source>
        <dbReference type="ARBA" id="ARBA00047355"/>
    </source>
</evidence>
<evidence type="ECO:0000256" key="24">
    <source>
        <dbReference type="ARBA" id="ARBA00025707"/>
    </source>
</evidence>
<dbReference type="SUPFAM" id="SSF50978">
    <property type="entry name" value="WD40 repeat-like"/>
    <property type="match status" value="1"/>
</dbReference>
<keyword evidence="40" id="KW-0732">Signal</keyword>
<evidence type="ECO:0000256" key="19">
    <source>
        <dbReference type="ARBA" id="ARBA00023098"/>
    </source>
</evidence>
<dbReference type="GO" id="GO:0006629">
    <property type="term" value="P:lipid metabolic process"/>
    <property type="evidence" value="ECO:0007669"/>
    <property type="project" value="UniProtKB-KW"/>
</dbReference>
<evidence type="ECO:0000256" key="33">
    <source>
        <dbReference type="ARBA" id="ARBA00080057"/>
    </source>
</evidence>
<dbReference type="EC" id="3.1.3.4" evidence="12"/>
<evidence type="ECO:0000256" key="36">
    <source>
        <dbReference type="PROSITE-ProRule" id="PRU00221"/>
    </source>
</evidence>
<dbReference type="Pfam" id="PF01569">
    <property type="entry name" value="PAP2"/>
    <property type="match status" value="1"/>
</dbReference>
<comment type="catalytic activity">
    <reaction evidence="28">
        <text>sphing-4-enine 1-phosphate + H2O = sphing-4-enine + phosphate</text>
        <dbReference type="Rhea" id="RHEA:27518"/>
        <dbReference type="ChEBI" id="CHEBI:15377"/>
        <dbReference type="ChEBI" id="CHEBI:43474"/>
        <dbReference type="ChEBI" id="CHEBI:57756"/>
        <dbReference type="ChEBI" id="CHEBI:60119"/>
    </reaction>
    <physiologicalReaction direction="left-to-right" evidence="28">
        <dbReference type="Rhea" id="RHEA:27519"/>
    </physiologicalReaction>
</comment>
<keyword evidence="17" id="KW-0256">Endoplasmic reticulum</keyword>
<comment type="catalytic activity">
    <reaction evidence="3">
        <text>a 1,2-diacyl-sn-glycero-3-phosphate + H2O = a 1,2-diacyl-sn-glycerol + phosphate</text>
        <dbReference type="Rhea" id="RHEA:27429"/>
        <dbReference type="ChEBI" id="CHEBI:15377"/>
        <dbReference type="ChEBI" id="CHEBI:17815"/>
        <dbReference type="ChEBI" id="CHEBI:43474"/>
        <dbReference type="ChEBI" id="CHEBI:58608"/>
        <dbReference type="EC" id="3.1.3.4"/>
    </reaction>
    <physiologicalReaction direction="left-to-right" evidence="3">
        <dbReference type="Rhea" id="RHEA:27430"/>
    </physiologicalReaction>
</comment>
<evidence type="ECO:0000256" key="2">
    <source>
        <dbReference type="ARBA" id="ARBA00000980"/>
    </source>
</evidence>
<dbReference type="GO" id="GO:0090090">
    <property type="term" value="P:negative regulation of canonical Wnt signaling pathway"/>
    <property type="evidence" value="ECO:0007669"/>
    <property type="project" value="TreeGrafter"/>
</dbReference>
<dbReference type="InterPro" id="IPR005617">
    <property type="entry name" value="Groucho/TLE_N"/>
</dbReference>
<feature type="domain" description="Phosphatidic acid phosphatase type 2/haloperoxidase" evidence="41">
    <location>
        <begin position="119"/>
        <end position="260"/>
    </location>
</feature>
<keyword evidence="13" id="KW-1003">Cell membrane</keyword>
<evidence type="ECO:0000256" key="20">
    <source>
        <dbReference type="ARBA" id="ARBA00023136"/>
    </source>
</evidence>
<dbReference type="GO" id="GO:0003714">
    <property type="term" value="F:transcription corepressor activity"/>
    <property type="evidence" value="ECO:0007669"/>
    <property type="project" value="TreeGrafter"/>
</dbReference>
<evidence type="ECO:0000256" key="31">
    <source>
        <dbReference type="ARBA" id="ARBA00074736"/>
    </source>
</evidence>
<feature type="compositionally biased region" description="Basic and acidic residues" evidence="38">
    <location>
        <begin position="550"/>
        <end position="562"/>
    </location>
</feature>